<dbReference type="InterPro" id="IPR050330">
    <property type="entry name" value="Bact_OuterMem_StrucFunc"/>
</dbReference>
<evidence type="ECO:0000313" key="4">
    <source>
        <dbReference type="EMBL" id="OQP45617.1"/>
    </source>
</evidence>
<organism evidence="4 5">
    <name type="scientific">Niastella populi</name>
    <dbReference type="NCBI Taxonomy" id="550983"/>
    <lineage>
        <taxon>Bacteria</taxon>
        <taxon>Pseudomonadati</taxon>
        <taxon>Bacteroidota</taxon>
        <taxon>Chitinophagia</taxon>
        <taxon>Chitinophagales</taxon>
        <taxon>Chitinophagaceae</taxon>
        <taxon>Niastella</taxon>
    </lineage>
</organism>
<dbReference type="Proteomes" id="UP000192276">
    <property type="component" value="Unassembled WGS sequence"/>
</dbReference>
<gene>
    <name evidence="4" type="ORF">A4R26_08920</name>
</gene>
<feature type="coiled-coil region" evidence="2">
    <location>
        <begin position="46"/>
        <end position="87"/>
    </location>
</feature>
<keyword evidence="2" id="KW-0175">Coiled coil</keyword>
<sequence>MKCKQVLFTGLSSLLLFSCVSSKKYKGEIAKYEALNTNYVKLQGDLKGCEDAKAEYARNKATLESEIDNLKKQNEFLKQNNSQALKQLQDLSVISSSQAESIKKSLENIGAKDAYIQDLQASMARKDSLNMALVMNLKGAIGNLADEDINIKVDKGVVYIDISDKLLFNSGSYVITPKANEVLGKVAKVLKAQPDIEFMVEGHTDNVKFAKGVLLDNWDLSVHRATAVVRVLQNQYGLNPAHIAAAGRGEYLPVAPNDTPAGRAANRRTRIVILPQLDQFFKLLETKK</sequence>
<feature type="domain" description="OmpA-like" evidence="3">
    <location>
        <begin position="155"/>
        <end position="277"/>
    </location>
</feature>
<dbReference type="PROSITE" id="PS51123">
    <property type="entry name" value="OMPA_2"/>
    <property type="match status" value="1"/>
</dbReference>
<evidence type="ECO:0000313" key="5">
    <source>
        <dbReference type="Proteomes" id="UP000192276"/>
    </source>
</evidence>
<protein>
    <recommendedName>
        <fullName evidence="3">OmpA-like domain-containing protein</fullName>
    </recommendedName>
</protein>
<evidence type="ECO:0000259" key="3">
    <source>
        <dbReference type="PROSITE" id="PS51123"/>
    </source>
</evidence>
<dbReference type="PANTHER" id="PTHR30329">
    <property type="entry name" value="STATOR ELEMENT OF FLAGELLAR MOTOR COMPLEX"/>
    <property type="match status" value="1"/>
</dbReference>
<dbReference type="InterPro" id="IPR006665">
    <property type="entry name" value="OmpA-like"/>
</dbReference>
<dbReference type="Pfam" id="PF00691">
    <property type="entry name" value="OmpA"/>
    <property type="match status" value="1"/>
</dbReference>
<dbReference type="SUPFAM" id="SSF103088">
    <property type="entry name" value="OmpA-like"/>
    <property type="match status" value="1"/>
</dbReference>
<dbReference type="PROSITE" id="PS51257">
    <property type="entry name" value="PROKAR_LIPOPROTEIN"/>
    <property type="match status" value="1"/>
</dbReference>
<dbReference type="GO" id="GO:0016020">
    <property type="term" value="C:membrane"/>
    <property type="evidence" value="ECO:0007669"/>
    <property type="project" value="UniProtKB-UniRule"/>
</dbReference>
<comment type="caution">
    <text evidence="4">The sequence shown here is derived from an EMBL/GenBank/DDBJ whole genome shotgun (WGS) entry which is preliminary data.</text>
</comment>
<dbReference type="RefSeq" id="WP_081171218.1">
    <property type="nucleotide sequence ID" value="NZ_LWBP01000254.1"/>
</dbReference>
<dbReference type="OrthoDB" id="9815217at2"/>
<dbReference type="InterPro" id="IPR036737">
    <property type="entry name" value="OmpA-like_sf"/>
</dbReference>
<evidence type="ECO:0000256" key="1">
    <source>
        <dbReference type="PROSITE-ProRule" id="PRU00473"/>
    </source>
</evidence>
<dbReference type="AlphaFoldDB" id="A0A1V9EHK3"/>
<evidence type="ECO:0000256" key="2">
    <source>
        <dbReference type="SAM" id="Coils"/>
    </source>
</evidence>
<dbReference type="PANTHER" id="PTHR30329:SF21">
    <property type="entry name" value="LIPOPROTEIN YIAD-RELATED"/>
    <property type="match status" value="1"/>
</dbReference>
<dbReference type="EMBL" id="LWBP01000254">
    <property type="protein sequence ID" value="OQP45617.1"/>
    <property type="molecule type" value="Genomic_DNA"/>
</dbReference>
<accession>A0A1V9EHK3</accession>
<dbReference type="Gene3D" id="3.30.1330.60">
    <property type="entry name" value="OmpA-like domain"/>
    <property type="match status" value="1"/>
</dbReference>
<keyword evidence="5" id="KW-1185">Reference proteome</keyword>
<dbReference type="STRING" id="550983.A4R26_08920"/>
<name>A0A1V9EHK3_9BACT</name>
<proteinExistence type="predicted"/>
<dbReference type="CDD" id="cd07185">
    <property type="entry name" value="OmpA_C-like"/>
    <property type="match status" value="1"/>
</dbReference>
<dbReference type="Gene3D" id="1.20.5.1160">
    <property type="entry name" value="Vasodilator-stimulated phosphoprotein"/>
    <property type="match status" value="1"/>
</dbReference>
<reference evidence="5" key="1">
    <citation type="submission" date="2016-04" db="EMBL/GenBank/DDBJ databases">
        <authorList>
            <person name="Chen L."/>
            <person name="Zhuang W."/>
            <person name="Wang G."/>
        </authorList>
    </citation>
    <scope>NUCLEOTIDE SEQUENCE [LARGE SCALE GENOMIC DNA]</scope>
    <source>
        <strain evidence="5">208</strain>
    </source>
</reference>
<keyword evidence="1" id="KW-0472">Membrane</keyword>